<sequence>MVLKDFDIAAEAGGPLRAVVKQFDNVPVKEALVVELVPARGETVICGVELLATKQK</sequence>
<accession>X0SKB9</accession>
<comment type="caution">
    <text evidence="1">The sequence shown here is derived from an EMBL/GenBank/DDBJ whole genome shotgun (WGS) entry which is preliminary data.</text>
</comment>
<protein>
    <submittedName>
        <fullName evidence="1">Uncharacterized protein</fullName>
    </submittedName>
</protein>
<dbReference type="Gene3D" id="2.60.120.430">
    <property type="entry name" value="Galactose-binding lectin"/>
    <property type="match status" value="1"/>
</dbReference>
<organism evidence="1">
    <name type="scientific">marine sediment metagenome</name>
    <dbReference type="NCBI Taxonomy" id="412755"/>
    <lineage>
        <taxon>unclassified sequences</taxon>
        <taxon>metagenomes</taxon>
        <taxon>ecological metagenomes</taxon>
    </lineage>
</organism>
<evidence type="ECO:0000313" key="1">
    <source>
        <dbReference type="EMBL" id="GAF81518.1"/>
    </source>
</evidence>
<name>X0SKB9_9ZZZZ</name>
<reference evidence="1" key="1">
    <citation type="journal article" date="2014" name="Front. Microbiol.">
        <title>High frequency of phylogenetically diverse reductive dehalogenase-homologous genes in deep subseafloor sedimentary metagenomes.</title>
        <authorList>
            <person name="Kawai M."/>
            <person name="Futagami T."/>
            <person name="Toyoda A."/>
            <person name="Takaki Y."/>
            <person name="Nishi S."/>
            <person name="Hori S."/>
            <person name="Arai W."/>
            <person name="Tsubouchi T."/>
            <person name="Morono Y."/>
            <person name="Uchiyama I."/>
            <person name="Ito T."/>
            <person name="Fujiyama A."/>
            <person name="Inagaki F."/>
            <person name="Takami H."/>
        </authorList>
    </citation>
    <scope>NUCLEOTIDE SEQUENCE</scope>
    <source>
        <strain evidence="1">Expedition CK06-06</strain>
    </source>
</reference>
<dbReference type="EMBL" id="BARS01004651">
    <property type="protein sequence ID" value="GAF81518.1"/>
    <property type="molecule type" value="Genomic_DNA"/>
</dbReference>
<gene>
    <name evidence="1" type="ORF">S01H1_09100</name>
</gene>
<dbReference type="AlphaFoldDB" id="X0SKB9"/>
<proteinExistence type="predicted"/>